<dbReference type="Pfam" id="PF03050">
    <property type="entry name" value="DDE_Tnp_IS66"/>
    <property type="match status" value="1"/>
</dbReference>
<accession>A0ABW5EH36</accession>
<dbReference type="Proteomes" id="UP001597425">
    <property type="component" value="Unassembled WGS sequence"/>
</dbReference>
<feature type="non-terminal residue" evidence="2">
    <location>
        <position position="49"/>
    </location>
</feature>
<evidence type="ECO:0000259" key="1">
    <source>
        <dbReference type="Pfam" id="PF03050"/>
    </source>
</evidence>
<name>A0ABW5EH36_9GAMM</name>
<evidence type="ECO:0000313" key="3">
    <source>
        <dbReference type="Proteomes" id="UP001597425"/>
    </source>
</evidence>
<reference evidence="3" key="1">
    <citation type="journal article" date="2019" name="Int. J. Syst. Evol. Microbiol.">
        <title>The Global Catalogue of Microorganisms (GCM) 10K type strain sequencing project: providing services to taxonomists for standard genome sequencing and annotation.</title>
        <authorList>
            <consortium name="The Broad Institute Genomics Platform"/>
            <consortium name="The Broad Institute Genome Sequencing Center for Infectious Disease"/>
            <person name="Wu L."/>
            <person name="Ma J."/>
        </authorList>
    </citation>
    <scope>NUCLEOTIDE SEQUENCE [LARGE SCALE GENOMIC DNA]</scope>
    <source>
        <strain evidence="3">KCTC 12848</strain>
    </source>
</reference>
<protein>
    <submittedName>
        <fullName evidence="2">Transposase</fullName>
    </submittedName>
</protein>
<proteinExistence type="predicted"/>
<keyword evidence="3" id="KW-1185">Reference proteome</keyword>
<dbReference type="EMBL" id="JBHUJD010000054">
    <property type="protein sequence ID" value="MFD2312547.1"/>
    <property type="molecule type" value="Genomic_DNA"/>
</dbReference>
<dbReference type="RefSeq" id="WP_377558804.1">
    <property type="nucleotide sequence ID" value="NZ_JBHUJD010000054.1"/>
</dbReference>
<dbReference type="InterPro" id="IPR004291">
    <property type="entry name" value="Transposase_IS66_central"/>
</dbReference>
<sequence length="49" mass="5601">MDRLPKTLPKTALGKALSYLQKNWEKLCVYAEDGRLNIDNNKAENAIRP</sequence>
<organism evidence="2 3">
    <name type="scientific">Microbulbifer halophilus</name>
    <dbReference type="NCBI Taxonomy" id="453963"/>
    <lineage>
        <taxon>Bacteria</taxon>
        <taxon>Pseudomonadati</taxon>
        <taxon>Pseudomonadota</taxon>
        <taxon>Gammaproteobacteria</taxon>
        <taxon>Cellvibrionales</taxon>
        <taxon>Microbulbiferaceae</taxon>
        <taxon>Microbulbifer</taxon>
    </lineage>
</organism>
<evidence type="ECO:0000313" key="2">
    <source>
        <dbReference type="EMBL" id="MFD2312547.1"/>
    </source>
</evidence>
<gene>
    <name evidence="2" type="ORF">ACFSKX_19185</name>
</gene>
<feature type="domain" description="Transposase IS66 central" evidence="1">
    <location>
        <begin position="4"/>
        <end position="49"/>
    </location>
</feature>
<comment type="caution">
    <text evidence="2">The sequence shown here is derived from an EMBL/GenBank/DDBJ whole genome shotgun (WGS) entry which is preliminary data.</text>
</comment>